<keyword evidence="2" id="KW-1185">Reference proteome</keyword>
<dbReference type="AlphaFoldDB" id="X6M880"/>
<comment type="caution">
    <text evidence="1">The sequence shown here is derived from an EMBL/GenBank/DDBJ whole genome shotgun (WGS) entry which is preliminary data.</text>
</comment>
<evidence type="ECO:0000313" key="2">
    <source>
        <dbReference type="Proteomes" id="UP000023152"/>
    </source>
</evidence>
<reference evidence="1 2" key="1">
    <citation type="journal article" date="2013" name="Curr. Biol.">
        <title>The Genome of the Foraminiferan Reticulomyxa filosa.</title>
        <authorList>
            <person name="Glockner G."/>
            <person name="Hulsmann N."/>
            <person name="Schleicher M."/>
            <person name="Noegel A.A."/>
            <person name="Eichinger L."/>
            <person name="Gallinger C."/>
            <person name="Pawlowski J."/>
            <person name="Sierra R."/>
            <person name="Euteneuer U."/>
            <person name="Pillet L."/>
            <person name="Moustafa A."/>
            <person name="Platzer M."/>
            <person name="Groth M."/>
            <person name="Szafranski K."/>
            <person name="Schliwa M."/>
        </authorList>
    </citation>
    <scope>NUCLEOTIDE SEQUENCE [LARGE SCALE GENOMIC DNA]</scope>
</reference>
<dbReference type="Gene3D" id="1.25.40.10">
    <property type="entry name" value="Tetratricopeptide repeat domain"/>
    <property type="match status" value="1"/>
</dbReference>
<dbReference type="InterPro" id="IPR011990">
    <property type="entry name" value="TPR-like_helical_dom_sf"/>
</dbReference>
<dbReference type="EMBL" id="ASPP01023645">
    <property type="protein sequence ID" value="ETO10119.1"/>
    <property type="molecule type" value="Genomic_DNA"/>
</dbReference>
<gene>
    <name evidence="1" type="ORF">RFI_27258</name>
</gene>
<evidence type="ECO:0000313" key="1">
    <source>
        <dbReference type="EMBL" id="ETO10119.1"/>
    </source>
</evidence>
<name>X6M880_RETFI</name>
<protein>
    <submittedName>
        <fullName evidence="1">TPR repeat-containing protein</fullName>
    </submittedName>
</protein>
<proteinExistence type="predicted"/>
<dbReference type="Proteomes" id="UP000023152">
    <property type="component" value="Unassembled WGS sequence"/>
</dbReference>
<sequence>MKQELHSGNHFDLAASLFGIGAVYDSLGDDKKGLEYFKHVCSIYTTLYGGSYSIVVRISKFIEEFDINFFSRALNIIPSNYQIAFEQGNKVGLEYRKLLLSHSYFNQEIFDIKSLLQKTAIIEGIQELVSKGNCQSTAFSKYLDDVVLKEKFVSLGYKQENIKIPKMLIFEAMNIAIMGAEKKYCVCIEEFMHMQFDLVKDIVEEQPQFFVDGCIVESSIIAMKGDNEWKEYLKQHINYIGMEEAIHNPLSVWNQNYAHDEL</sequence>
<organism evidence="1 2">
    <name type="scientific">Reticulomyxa filosa</name>
    <dbReference type="NCBI Taxonomy" id="46433"/>
    <lineage>
        <taxon>Eukaryota</taxon>
        <taxon>Sar</taxon>
        <taxon>Rhizaria</taxon>
        <taxon>Retaria</taxon>
        <taxon>Foraminifera</taxon>
        <taxon>Monothalamids</taxon>
        <taxon>Reticulomyxidae</taxon>
        <taxon>Reticulomyxa</taxon>
    </lineage>
</organism>
<accession>X6M880</accession>